<organism evidence="4 5">
    <name type="scientific">Xanthomonas euroxanthea</name>
    <dbReference type="NCBI Taxonomy" id="2259622"/>
    <lineage>
        <taxon>Bacteria</taxon>
        <taxon>Pseudomonadati</taxon>
        <taxon>Pseudomonadota</taxon>
        <taxon>Gammaproteobacteria</taxon>
        <taxon>Lysobacterales</taxon>
        <taxon>Lysobacteraceae</taxon>
        <taxon>Xanthomonas</taxon>
    </lineage>
</organism>
<sequence length="175" mass="18146">MPALPPPLPPPPSSPAMAAAAARTPGKQVSGVTIGLIGLGACVVLFGMVVLGALGWLIVFGWSLFADQARAALQDDAVVQEQIGRIHTMRVDLVRTGLAPGADDFVFTVEGDRGRGRVHATWVSGGAEREILSDGVLTMHDGSQYTLPSADADATETDDASDTASDTDSADTFEE</sequence>
<evidence type="ECO:0000313" key="4">
    <source>
        <dbReference type="EMBL" id="CAD1796374.1"/>
    </source>
</evidence>
<gene>
    <name evidence="4" type="ORF">XSP_003632</name>
</gene>
<accession>A0A8E4EW21</accession>
<evidence type="ECO:0000256" key="1">
    <source>
        <dbReference type="SAM" id="MobiDB-lite"/>
    </source>
</evidence>
<name>A0A8E4EW21_9XANT</name>
<proteinExistence type="predicted"/>
<evidence type="ECO:0000313" key="5">
    <source>
        <dbReference type="Proteomes" id="UP000515493"/>
    </source>
</evidence>
<dbReference type="GeneID" id="79390931"/>
<feature type="region of interest" description="Disordered" evidence="1">
    <location>
        <begin position="147"/>
        <end position="175"/>
    </location>
</feature>
<dbReference type="AlphaFoldDB" id="A0A8E4EW21"/>
<reference evidence="4 5" key="1">
    <citation type="submission" date="2020-07" db="EMBL/GenBank/DDBJ databases">
        <authorList>
            <person name="Teixeira M."/>
        </authorList>
    </citation>
    <scope>NUCLEOTIDE SEQUENCE [LARGE SCALE GENOMIC DNA]</scope>
    <source>
        <strain evidence="4">1</strain>
        <strain evidence="3">Xanthomonas sp. CPBF 367</strain>
    </source>
</reference>
<feature type="transmembrane region" description="Helical" evidence="2">
    <location>
        <begin position="34"/>
        <end position="60"/>
    </location>
</feature>
<dbReference type="KEGG" id="xeu:XSP_003632"/>
<dbReference type="EMBL" id="LR861803">
    <property type="protein sequence ID" value="CAD1796374.1"/>
    <property type="molecule type" value="Genomic_DNA"/>
</dbReference>
<keyword evidence="2" id="KW-0472">Membrane</keyword>
<dbReference type="Proteomes" id="UP000515493">
    <property type="component" value="Chromosome"/>
</dbReference>
<keyword evidence="2" id="KW-0812">Transmembrane</keyword>
<evidence type="ECO:0000313" key="3">
    <source>
        <dbReference type="EMBL" id="CAD0340284.1"/>
    </source>
</evidence>
<evidence type="ECO:0000256" key="2">
    <source>
        <dbReference type="SAM" id="Phobius"/>
    </source>
</evidence>
<keyword evidence="2" id="KW-1133">Transmembrane helix</keyword>
<dbReference type="RefSeq" id="WP_119128093.1">
    <property type="nucleotide sequence ID" value="NZ_HG999363.1"/>
</dbReference>
<protein>
    <submittedName>
        <fullName evidence="4">Uncharacterized protein</fullName>
    </submittedName>
</protein>
<dbReference type="EMBL" id="LR824641">
    <property type="protein sequence ID" value="CAD0340284.1"/>
    <property type="molecule type" value="Genomic_DNA"/>
</dbReference>